<dbReference type="Proteomes" id="UP000030765">
    <property type="component" value="Unassembled WGS sequence"/>
</dbReference>
<proteinExistence type="predicted"/>
<dbReference type="EMBL" id="KE524126">
    <property type="protein sequence ID" value="KFB34948.1"/>
    <property type="molecule type" value="Genomic_DNA"/>
</dbReference>
<dbReference type="EnsemblMetazoa" id="ASIC000660-RA">
    <property type="protein sequence ID" value="ASIC000660-PA"/>
    <property type="gene ID" value="ASIC000660"/>
</dbReference>
<name>A0A084VAF4_ANOSI</name>
<reference evidence="2" key="2">
    <citation type="submission" date="2020-05" db="UniProtKB">
        <authorList>
            <consortium name="EnsemblMetazoa"/>
        </authorList>
    </citation>
    <scope>IDENTIFICATION</scope>
</reference>
<evidence type="ECO:0000313" key="2">
    <source>
        <dbReference type="EnsemblMetazoa" id="ASIC000660-PA"/>
    </source>
</evidence>
<reference evidence="1 3" key="1">
    <citation type="journal article" date="2014" name="BMC Genomics">
        <title>Genome sequence of Anopheles sinensis provides insight into genetics basis of mosquito competence for malaria parasites.</title>
        <authorList>
            <person name="Zhou D."/>
            <person name="Zhang D."/>
            <person name="Ding G."/>
            <person name="Shi L."/>
            <person name="Hou Q."/>
            <person name="Ye Y."/>
            <person name="Xu Y."/>
            <person name="Zhou H."/>
            <person name="Xiong C."/>
            <person name="Li S."/>
            <person name="Yu J."/>
            <person name="Hong S."/>
            <person name="Yu X."/>
            <person name="Zou P."/>
            <person name="Chen C."/>
            <person name="Chang X."/>
            <person name="Wang W."/>
            <person name="Lv Y."/>
            <person name="Sun Y."/>
            <person name="Ma L."/>
            <person name="Shen B."/>
            <person name="Zhu C."/>
        </authorList>
    </citation>
    <scope>NUCLEOTIDE SEQUENCE [LARGE SCALE GENOMIC DNA]</scope>
</reference>
<evidence type="ECO:0000313" key="3">
    <source>
        <dbReference type="Proteomes" id="UP000030765"/>
    </source>
</evidence>
<dbReference type="AlphaFoldDB" id="A0A084VAF4"/>
<gene>
    <name evidence="1" type="ORF">ZHAS_00000660</name>
</gene>
<accession>A0A084VAF4</accession>
<dbReference type="VEuPathDB" id="VectorBase:ASIC000660"/>
<dbReference type="EMBL" id="ATLV01003250">
    <property type="status" value="NOT_ANNOTATED_CDS"/>
    <property type="molecule type" value="Genomic_DNA"/>
</dbReference>
<sequence>MKSSVDITYGKRLVSVTSPHLPLEYLMFNVVPAGVEWNGGSACRGRREDECETDGQTINLTFDTFSLACT</sequence>
<protein>
    <submittedName>
        <fullName evidence="1 2">Type I modular polyketide synthase</fullName>
    </submittedName>
</protein>
<organism evidence="1">
    <name type="scientific">Anopheles sinensis</name>
    <name type="common">Mosquito</name>
    <dbReference type="NCBI Taxonomy" id="74873"/>
    <lineage>
        <taxon>Eukaryota</taxon>
        <taxon>Metazoa</taxon>
        <taxon>Ecdysozoa</taxon>
        <taxon>Arthropoda</taxon>
        <taxon>Hexapoda</taxon>
        <taxon>Insecta</taxon>
        <taxon>Pterygota</taxon>
        <taxon>Neoptera</taxon>
        <taxon>Endopterygota</taxon>
        <taxon>Diptera</taxon>
        <taxon>Nematocera</taxon>
        <taxon>Culicoidea</taxon>
        <taxon>Culicidae</taxon>
        <taxon>Anophelinae</taxon>
        <taxon>Anopheles</taxon>
    </lineage>
</organism>
<evidence type="ECO:0000313" key="1">
    <source>
        <dbReference type="EMBL" id="KFB34948.1"/>
    </source>
</evidence>
<keyword evidence="3" id="KW-1185">Reference proteome</keyword>